<dbReference type="InParanoid" id="A0A067NRL3"/>
<protein>
    <submittedName>
        <fullName evidence="2">Uncharacterized protein</fullName>
    </submittedName>
</protein>
<dbReference type="AlphaFoldDB" id="A0A067NRL3"/>
<organism evidence="2 3">
    <name type="scientific">Pleurotus ostreatus (strain PC15)</name>
    <name type="common">Oyster mushroom</name>
    <dbReference type="NCBI Taxonomy" id="1137138"/>
    <lineage>
        <taxon>Eukaryota</taxon>
        <taxon>Fungi</taxon>
        <taxon>Dikarya</taxon>
        <taxon>Basidiomycota</taxon>
        <taxon>Agaricomycotina</taxon>
        <taxon>Agaricomycetes</taxon>
        <taxon>Agaricomycetidae</taxon>
        <taxon>Agaricales</taxon>
        <taxon>Pleurotineae</taxon>
        <taxon>Pleurotaceae</taxon>
        <taxon>Pleurotus</taxon>
    </lineage>
</organism>
<accession>A0A067NRL3</accession>
<dbReference type="HOGENOM" id="CLU_141768_0_0_1"/>
<sequence length="134" mass="15422">MLFTFRRREVPWEVVDSKSVHPVPMYYEDEDIDIVTVAEADTCGTYVFDVKNWKRGNELRNAVLFAQKQLLKNVSNNGYNVLLLESWQLTVLRRGKHHRVEVRYNGRPARAVGKQPSRRPPPFIGVLGGDPQTA</sequence>
<proteinExistence type="predicted"/>
<dbReference type="Proteomes" id="UP000027073">
    <property type="component" value="Unassembled WGS sequence"/>
</dbReference>
<dbReference type="EMBL" id="KL198006">
    <property type="protein sequence ID" value="KDQ30569.1"/>
    <property type="molecule type" value="Genomic_DNA"/>
</dbReference>
<evidence type="ECO:0000256" key="1">
    <source>
        <dbReference type="SAM" id="MobiDB-lite"/>
    </source>
</evidence>
<dbReference type="VEuPathDB" id="FungiDB:PLEOSDRAFT_1101558"/>
<evidence type="ECO:0000313" key="2">
    <source>
        <dbReference type="EMBL" id="KDQ30569.1"/>
    </source>
</evidence>
<dbReference type="OrthoDB" id="3349961at2759"/>
<feature type="region of interest" description="Disordered" evidence="1">
    <location>
        <begin position="110"/>
        <end position="134"/>
    </location>
</feature>
<name>A0A067NRL3_PLEO1</name>
<gene>
    <name evidence="2" type="ORF">PLEOSDRAFT_1101558</name>
</gene>
<reference evidence="3" key="1">
    <citation type="journal article" date="2014" name="Proc. Natl. Acad. Sci. U.S.A.">
        <title>Extensive sampling of basidiomycete genomes demonstrates inadequacy of the white-rot/brown-rot paradigm for wood decay fungi.</title>
        <authorList>
            <person name="Riley R."/>
            <person name="Salamov A.A."/>
            <person name="Brown D.W."/>
            <person name="Nagy L.G."/>
            <person name="Floudas D."/>
            <person name="Held B.W."/>
            <person name="Levasseur A."/>
            <person name="Lombard V."/>
            <person name="Morin E."/>
            <person name="Otillar R."/>
            <person name="Lindquist E.A."/>
            <person name="Sun H."/>
            <person name="LaButti K.M."/>
            <person name="Schmutz J."/>
            <person name="Jabbour D."/>
            <person name="Luo H."/>
            <person name="Baker S.E."/>
            <person name="Pisabarro A.G."/>
            <person name="Walton J.D."/>
            <person name="Blanchette R.A."/>
            <person name="Henrissat B."/>
            <person name="Martin F."/>
            <person name="Cullen D."/>
            <person name="Hibbett D.S."/>
            <person name="Grigoriev I.V."/>
        </authorList>
    </citation>
    <scope>NUCLEOTIDE SEQUENCE [LARGE SCALE GENOMIC DNA]</scope>
    <source>
        <strain evidence="3">PC15</strain>
    </source>
</reference>
<evidence type="ECO:0000313" key="3">
    <source>
        <dbReference type="Proteomes" id="UP000027073"/>
    </source>
</evidence>